<reference evidence="6 7" key="1">
    <citation type="submission" date="2018-09" db="EMBL/GenBank/DDBJ databases">
        <title>Phylogeny of the Shewanellaceae, and recommendation for two new genera, Pseudoshewanella and Parashewanella.</title>
        <authorList>
            <person name="Wang G."/>
        </authorList>
    </citation>
    <scope>NUCLEOTIDE SEQUENCE [LARGE SCALE GENOMIC DNA]</scope>
    <source>
        <strain evidence="6 7">C51</strain>
    </source>
</reference>
<dbReference type="CDD" id="cd03019">
    <property type="entry name" value="DsbA_DsbA"/>
    <property type="match status" value="1"/>
</dbReference>
<evidence type="ECO:0000256" key="1">
    <source>
        <dbReference type="ARBA" id="ARBA00022729"/>
    </source>
</evidence>
<dbReference type="PIRSF" id="PIRSF001488">
    <property type="entry name" value="Tdi_protein"/>
    <property type="match status" value="1"/>
</dbReference>
<dbReference type="InterPro" id="IPR023205">
    <property type="entry name" value="DsbA/DsbL"/>
</dbReference>
<dbReference type="Gene3D" id="3.40.30.10">
    <property type="entry name" value="Glutaredoxin"/>
    <property type="match status" value="1"/>
</dbReference>
<protein>
    <recommendedName>
        <fullName evidence="2">Thiol:disulfide interchange protein</fullName>
    </recommendedName>
</protein>
<dbReference type="Pfam" id="PF13462">
    <property type="entry name" value="Thioredoxin_4"/>
    <property type="match status" value="1"/>
</dbReference>
<evidence type="ECO:0000256" key="2">
    <source>
        <dbReference type="PIRNR" id="PIRNR001488"/>
    </source>
</evidence>
<feature type="chain" id="PRO_5018128796" description="Thiol:disulfide interchange protein" evidence="4">
    <location>
        <begin position="19"/>
        <end position="197"/>
    </location>
</feature>
<dbReference type="AlphaFoldDB" id="A0A3L8Q0L6"/>
<evidence type="ECO:0000313" key="6">
    <source>
        <dbReference type="EMBL" id="RLV60579.1"/>
    </source>
</evidence>
<accession>A0A3L8Q0L6</accession>
<keyword evidence="2" id="KW-1015">Disulfide bond</keyword>
<organism evidence="6 7">
    <name type="scientific">Parashewanella curva</name>
    <dbReference type="NCBI Taxonomy" id="2338552"/>
    <lineage>
        <taxon>Bacteria</taxon>
        <taxon>Pseudomonadati</taxon>
        <taxon>Pseudomonadota</taxon>
        <taxon>Gammaproteobacteria</taxon>
        <taxon>Alteromonadales</taxon>
        <taxon>Shewanellaceae</taxon>
        <taxon>Parashewanella</taxon>
    </lineage>
</organism>
<sequence>MKKLILALTAIISFSSFADSFKQGTHYTKLENPAPTAQPTVTEYFSFYCSHCYRCSKTIVPNIKQALPSSISFRQVHTFPNPVTEQLSKTFVLSEQLGKAPQIEAAIFDAIHKQKYRPKTKEEVKKLAINSRIKAESYSQTDSFMVATRVKKHGRELKQFDIQVIPTLVINGQYKINLQSVKSDQELLALVKYLTTI</sequence>
<comment type="caution">
    <text evidence="6">The sequence shown here is derived from an EMBL/GenBank/DDBJ whole genome shotgun (WGS) entry which is preliminary data.</text>
</comment>
<dbReference type="PANTHER" id="PTHR35891:SF2">
    <property type="entry name" value="THIOL:DISULFIDE INTERCHANGE PROTEIN DSBA"/>
    <property type="match status" value="1"/>
</dbReference>
<feature type="domain" description="Thioredoxin-like fold" evidence="5">
    <location>
        <begin position="35"/>
        <end position="183"/>
    </location>
</feature>
<dbReference type="InterPro" id="IPR012336">
    <property type="entry name" value="Thioredoxin-like_fold"/>
</dbReference>
<evidence type="ECO:0000256" key="3">
    <source>
        <dbReference type="PIRSR" id="PIRSR001488-1"/>
    </source>
</evidence>
<evidence type="ECO:0000256" key="4">
    <source>
        <dbReference type="SAM" id="SignalP"/>
    </source>
</evidence>
<keyword evidence="2" id="KW-0574">Periplasm</keyword>
<dbReference type="EMBL" id="QZEI01000014">
    <property type="protein sequence ID" value="RLV60579.1"/>
    <property type="molecule type" value="Genomic_DNA"/>
</dbReference>
<keyword evidence="7" id="KW-1185">Reference proteome</keyword>
<dbReference type="PANTHER" id="PTHR35891">
    <property type="entry name" value="THIOL:DISULFIDE INTERCHANGE PROTEIN DSBA"/>
    <property type="match status" value="1"/>
</dbReference>
<name>A0A3L8Q0L6_9GAMM</name>
<dbReference type="InterPro" id="IPR036249">
    <property type="entry name" value="Thioredoxin-like_sf"/>
</dbReference>
<dbReference type="OrthoDB" id="9784896at2"/>
<dbReference type="RefSeq" id="WP_121838186.1">
    <property type="nucleotide sequence ID" value="NZ_ML014763.1"/>
</dbReference>
<evidence type="ECO:0000259" key="5">
    <source>
        <dbReference type="Pfam" id="PF13462"/>
    </source>
</evidence>
<dbReference type="Proteomes" id="UP000281474">
    <property type="component" value="Unassembled WGS sequence"/>
</dbReference>
<keyword evidence="1 4" id="KW-0732">Signal</keyword>
<gene>
    <name evidence="6" type="ORF">D5018_06420</name>
</gene>
<dbReference type="SUPFAM" id="SSF52833">
    <property type="entry name" value="Thioredoxin-like"/>
    <property type="match status" value="1"/>
</dbReference>
<comment type="similarity">
    <text evidence="2">Belongs to the thioredoxin family.</text>
</comment>
<proteinExistence type="inferred from homology"/>
<evidence type="ECO:0000313" key="7">
    <source>
        <dbReference type="Proteomes" id="UP000281474"/>
    </source>
</evidence>
<feature type="signal peptide" evidence="4">
    <location>
        <begin position="1"/>
        <end position="18"/>
    </location>
</feature>
<feature type="disulfide bond" description="Redox-active" evidence="3">
    <location>
        <begin position="49"/>
        <end position="52"/>
    </location>
</feature>
<dbReference type="GO" id="GO:0042597">
    <property type="term" value="C:periplasmic space"/>
    <property type="evidence" value="ECO:0007669"/>
    <property type="project" value="UniProtKB-SubCell"/>
</dbReference>
<comment type="subcellular location">
    <subcellularLocation>
        <location evidence="2">Periplasm</location>
    </subcellularLocation>
</comment>
<dbReference type="InterPro" id="IPR050824">
    <property type="entry name" value="Thiol_disulfide_DsbA"/>
</dbReference>